<organism evidence="1 2">
    <name type="scientific">Fraxinus pennsylvanica</name>
    <dbReference type="NCBI Taxonomy" id="56036"/>
    <lineage>
        <taxon>Eukaryota</taxon>
        <taxon>Viridiplantae</taxon>
        <taxon>Streptophyta</taxon>
        <taxon>Embryophyta</taxon>
        <taxon>Tracheophyta</taxon>
        <taxon>Spermatophyta</taxon>
        <taxon>Magnoliopsida</taxon>
        <taxon>eudicotyledons</taxon>
        <taxon>Gunneridae</taxon>
        <taxon>Pentapetalae</taxon>
        <taxon>asterids</taxon>
        <taxon>lamiids</taxon>
        <taxon>Lamiales</taxon>
        <taxon>Oleaceae</taxon>
        <taxon>Oleeae</taxon>
        <taxon>Fraxinus</taxon>
    </lineage>
</organism>
<dbReference type="AlphaFoldDB" id="A0AAD1ZKL3"/>
<dbReference type="EMBL" id="OU503045">
    <property type="protein sequence ID" value="CAI9769476.1"/>
    <property type="molecule type" value="Genomic_DNA"/>
</dbReference>
<dbReference type="PANTHER" id="PTHR46929">
    <property type="entry name" value="EXPRESSED PROTEIN"/>
    <property type="match status" value="1"/>
</dbReference>
<dbReference type="PANTHER" id="PTHR46929:SF3">
    <property type="entry name" value="MYB_SANT-LIKE DOMAIN-CONTAINING PROTEIN"/>
    <property type="match status" value="1"/>
</dbReference>
<gene>
    <name evidence="1" type="ORF">FPE_LOCUS16814</name>
</gene>
<dbReference type="Proteomes" id="UP000834106">
    <property type="component" value="Chromosome 10"/>
</dbReference>
<keyword evidence="2" id="KW-1185">Reference proteome</keyword>
<reference evidence="1" key="1">
    <citation type="submission" date="2023-05" db="EMBL/GenBank/DDBJ databases">
        <authorList>
            <person name="Huff M."/>
        </authorList>
    </citation>
    <scope>NUCLEOTIDE SEQUENCE</scope>
</reference>
<name>A0AAD1ZKL3_9LAMI</name>
<accession>A0AAD1ZKL3</accession>
<evidence type="ECO:0000313" key="2">
    <source>
        <dbReference type="Proteomes" id="UP000834106"/>
    </source>
</evidence>
<protein>
    <recommendedName>
        <fullName evidence="3">Myb/SANT-like domain-containing protein</fullName>
    </recommendedName>
</protein>
<evidence type="ECO:0000313" key="1">
    <source>
        <dbReference type="EMBL" id="CAI9769476.1"/>
    </source>
</evidence>
<proteinExistence type="predicted"/>
<evidence type="ECO:0008006" key="3">
    <source>
        <dbReference type="Google" id="ProtNLM"/>
    </source>
</evidence>
<sequence length="172" mass="19551">MEPNAKTRNVRWSDEMDGFLITSFVEQVLAGHKRSDNGFTTFQVSKAVDRVLNGCGVMVSDKNFWVGSRNWRIIADVVTWEDFITGNPDFGKWRTKLCPRYDEMETILGNDAATGDQAYAKAFKNHSNIMAVLERSSNPSKAGEINDDSVLGARETERRIRNRIRDKIGICW</sequence>